<gene>
    <name evidence="1" type="ORF">AaeL_AAEL004197</name>
</gene>
<evidence type="ECO:0000313" key="1">
    <source>
        <dbReference type="EMBL" id="EAT44477.1"/>
    </source>
</evidence>
<proteinExistence type="predicted"/>
<organism evidence="1 2">
    <name type="scientific">Aedes aegypti</name>
    <name type="common">Yellowfever mosquito</name>
    <name type="synonym">Culex aegypti</name>
    <dbReference type="NCBI Taxonomy" id="7159"/>
    <lineage>
        <taxon>Eukaryota</taxon>
        <taxon>Metazoa</taxon>
        <taxon>Ecdysozoa</taxon>
        <taxon>Arthropoda</taxon>
        <taxon>Hexapoda</taxon>
        <taxon>Insecta</taxon>
        <taxon>Pterygota</taxon>
        <taxon>Neoptera</taxon>
        <taxon>Endopterygota</taxon>
        <taxon>Diptera</taxon>
        <taxon>Nematocera</taxon>
        <taxon>Culicoidea</taxon>
        <taxon>Culicidae</taxon>
        <taxon>Culicinae</taxon>
        <taxon>Aedini</taxon>
        <taxon>Aedes</taxon>
        <taxon>Stegomyia</taxon>
    </lineage>
</organism>
<dbReference type="HOGENOM" id="CLU_2838398_0_0_1"/>
<evidence type="ECO:0000313" key="2">
    <source>
        <dbReference type="Proteomes" id="UP000682892"/>
    </source>
</evidence>
<dbReference type="PaxDb" id="7159-AAEL004197-PA"/>
<dbReference type="EMBL" id="CH477294">
    <property type="protein sequence ID" value="EAT44477.1"/>
    <property type="molecule type" value="Genomic_DNA"/>
</dbReference>
<dbReference type="AlphaFoldDB" id="Q0IFQ8"/>
<name>Q0IFQ8_AEDAE</name>
<feature type="non-terminal residue" evidence="1">
    <location>
        <position position="66"/>
    </location>
</feature>
<reference evidence="1" key="3">
    <citation type="submission" date="2012-09" db="EMBL/GenBank/DDBJ databases">
        <authorList>
            <consortium name="VectorBase"/>
        </authorList>
    </citation>
    <scope>NUCLEOTIDE SEQUENCE</scope>
    <source>
        <strain evidence="1">Liverpool</strain>
    </source>
</reference>
<protein>
    <submittedName>
        <fullName evidence="1">AAEL004197-PA</fullName>
    </submittedName>
</protein>
<reference evidence="1" key="2">
    <citation type="journal article" date="2007" name="Science">
        <title>Genome sequence of Aedes aegypti, a major arbovirus vector.</title>
        <authorList>
            <person name="Nene V."/>
            <person name="Wortman J.R."/>
            <person name="Lawson D."/>
            <person name="Haas B."/>
            <person name="Kodira C."/>
            <person name="Tu Z.J."/>
            <person name="Loftus B."/>
            <person name="Xi Z."/>
            <person name="Megy K."/>
            <person name="Grabherr M."/>
            <person name="Ren Q."/>
            <person name="Zdobnov E.M."/>
            <person name="Lobo N.F."/>
            <person name="Campbell K.S."/>
            <person name="Brown S.E."/>
            <person name="Bonaldo M.F."/>
            <person name="Zhu J."/>
            <person name="Sinkins S.P."/>
            <person name="Hogenkamp D.G."/>
            <person name="Amedeo P."/>
            <person name="Arensburger P."/>
            <person name="Atkinson P.W."/>
            <person name="Bidwell S."/>
            <person name="Biedler J."/>
            <person name="Birney E."/>
            <person name="Bruggner R.V."/>
            <person name="Costas J."/>
            <person name="Coy M.R."/>
            <person name="Crabtree J."/>
            <person name="Crawford M."/>
            <person name="Debruyn B."/>
            <person name="Decaprio D."/>
            <person name="Eiglmeier K."/>
            <person name="Eisenstadt E."/>
            <person name="El-Dorry H."/>
            <person name="Gelbart W.M."/>
            <person name="Gomes S.L."/>
            <person name="Hammond M."/>
            <person name="Hannick L.I."/>
            <person name="Hogan J.R."/>
            <person name="Holmes M.H."/>
            <person name="Jaffe D."/>
            <person name="Johnston J.S."/>
            <person name="Kennedy R.C."/>
            <person name="Koo H."/>
            <person name="Kravitz S."/>
            <person name="Kriventseva E.V."/>
            <person name="Kulp D."/>
            <person name="Labutti K."/>
            <person name="Lee E."/>
            <person name="Li S."/>
            <person name="Lovin D.D."/>
            <person name="Mao C."/>
            <person name="Mauceli E."/>
            <person name="Menck C.F."/>
            <person name="Miller J.R."/>
            <person name="Montgomery P."/>
            <person name="Mori A."/>
            <person name="Nascimento A.L."/>
            <person name="Naveira H.F."/>
            <person name="Nusbaum C."/>
            <person name="O'leary S."/>
            <person name="Orvis J."/>
            <person name="Pertea M."/>
            <person name="Quesneville H."/>
            <person name="Reidenbach K.R."/>
            <person name="Rogers Y.H."/>
            <person name="Roth C.W."/>
            <person name="Schneider J.R."/>
            <person name="Schatz M."/>
            <person name="Shumway M."/>
            <person name="Stanke M."/>
            <person name="Stinson E.O."/>
            <person name="Tubio J.M."/>
            <person name="Vanzee J.P."/>
            <person name="Verjovski-Almeida S."/>
            <person name="Werner D."/>
            <person name="White O."/>
            <person name="Wyder S."/>
            <person name="Zeng Q."/>
            <person name="Zhao Q."/>
            <person name="Zhao Y."/>
            <person name="Hill C.A."/>
            <person name="Raikhel A.S."/>
            <person name="Soares M.B."/>
            <person name="Knudson D.L."/>
            <person name="Lee N.H."/>
            <person name="Galagan J."/>
            <person name="Salzberg S.L."/>
            <person name="Paulsen I.T."/>
            <person name="Dimopoulos G."/>
            <person name="Collins F.H."/>
            <person name="Birren B."/>
            <person name="Fraser-Liggett C.M."/>
            <person name="Severson D.W."/>
        </authorList>
    </citation>
    <scope>NUCLEOTIDE SEQUENCE [LARGE SCALE GENOMIC DNA]</scope>
    <source>
        <strain evidence="1">Liverpool</strain>
    </source>
</reference>
<dbReference type="Proteomes" id="UP000682892">
    <property type="component" value="Chromosome 2"/>
</dbReference>
<accession>Q0IFQ8</accession>
<sequence>FCFQIELSSQSSEGGVPREASPSVITILVVRKKKYNQNSPGVGSEKIIWASSAVIRRPIVRERERE</sequence>
<reference evidence="1" key="1">
    <citation type="submission" date="2005-10" db="EMBL/GenBank/DDBJ databases">
        <authorList>
            <person name="Loftus B.J."/>
            <person name="Nene V.M."/>
            <person name="Hannick L.I."/>
            <person name="Bidwell S."/>
            <person name="Haas B."/>
            <person name="Amedeo P."/>
            <person name="Orvis J."/>
            <person name="Wortman J.R."/>
            <person name="White O.R."/>
            <person name="Salzberg S."/>
            <person name="Shumway M."/>
            <person name="Koo H."/>
            <person name="Zhao Y."/>
            <person name="Holmes M."/>
            <person name="Miller J."/>
            <person name="Schatz M."/>
            <person name="Pop M."/>
            <person name="Pai G."/>
            <person name="Utterback T."/>
            <person name="Rogers Y.-H."/>
            <person name="Kravitz S."/>
            <person name="Fraser C.M."/>
        </authorList>
    </citation>
    <scope>NUCLEOTIDE SEQUENCE</scope>
    <source>
        <strain evidence="1">Liverpool</strain>
    </source>
</reference>